<protein>
    <submittedName>
        <fullName evidence="1">2784_t:CDS:1</fullName>
    </submittedName>
</protein>
<name>A0A9N9GUW6_9GLOM</name>
<dbReference type="EMBL" id="CAJVPQ010003401">
    <property type="protein sequence ID" value="CAG8627078.1"/>
    <property type="molecule type" value="Genomic_DNA"/>
</dbReference>
<sequence>MPVNPNQLSVDKDIRFRINDQIHGGKIQKIDGKNITVFDNTDKKDVIIDLNDIIEVK</sequence>
<dbReference type="OrthoDB" id="10341527at2759"/>
<comment type="caution">
    <text evidence="1">The sequence shown here is derived from an EMBL/GenBank/DDBJ whole genome shotgun (WGS) entry which is preliminary data.</text>
</comment>
<dbReference type="AlphaFoldDB" id="A0A9N9GUW6"/>
<proteinExistence type="predicted"/>
<accession>A0A9N9GUW6</accession>
<keyword evidence="2" id="KW-1185">Reference proteome</keyword>
<dbReference type="Proteomes" id="UP000789570">
    <property type="component" value="Unassembled WGS sequence"/>
</dbReference>
<evidence type="ECO:0000313" key="1">
    <source>
        <dbReference type="EMBL" id="CAG8627078.1"/>
    </source>
</evidence>
<reference evidence="1" key="1">
    <citation type="submission" date="2021-06" db="EMBL/GenBank/DDBJ databases">
        <authorList>
            <person name="Kallberg Y."/>
            <person name="Tangrot J."/>
            <person name="Rosling A."/>
        </authorList>
    </citation>
    <scope>NUCLEOTIDE SEQUENCE</scope>
    <source>
        <strain evidence="1">UK204</strain>
    </source>
</reference>
<gene>
    <name evidence="1" type="ORF">FCALED_LOCUS9865</name>
</gene>
<evidence type="ECO:0000313" key="2">
    <source>
        <dbReference type="Proteomes" id="UP000789570"/>
    </source>
</evidence>
<organism evidence="1 2">
    <name type="scientific">Funneliformis caledonium</name>
    <dbReference type="NCBI Taxonomy" id="1117310"/>
    <lineage>
        <taxon>Eukaryota</taxon>
        <taxon>Fungi</taxon>
        <taxon>Fungi incertae sedis</taxon>
        <taxon>Mucoromycota</taxon>
        <taxon>Glomeromycotina</taxon>
        <taxon>Glomeromycetes</taxon>
        <taxon>Glomerales</taxon>
        <taxon>Glomeraceae</taxon>
        <taxon>Funneliformis</taxon>
    </lineage>
</organism>